<name>A0ABU1FDI3_9RHOB</name>
<comment type="caution">
    <text evidence="2">The sequence shown here is derived from an EMBL/GenBank/DDBJ whole genome shotgun (WGS) entry which is preliminary data.</text>
</comment>
<keyword evidence="3" id="KW-1185">Reference proteome</keyword>
<protein>
    <submittedName>
        <fullName evidence="2">Uncharacterized protein</fullName>
    </submittedName>
</protein>
<keyword evidence="1" id="KW-0732">Signal</keyword>
<dbReference type="EMBL" id="JAVKPH010000039">
    <property type="protein sequence ID" value="MDR5654950.1"/>
    <property type="molecule type" value="Genomic_DNA"/>
</dbReference>
<organism evidence="2 3">
    <name type="scientific">Ruixingdingia sedimenti</name>
    <dbReference type="NCBI Taxonomy" id="3073604"/>
    <lineage>
        <taxon>Bacteria</taxon>
        <taxon>Pseudomonadati</taxon>
        <taxon>Pseudomonadota</taxon>
        <taxon>Alphaproteobacteria</taxon>
        <taxon>Rhodobacterales</taxon>
        <taxon>Paracoccaceae</taxon>
        <taxon>Ruixingdingia</taxon>
    </lineage>
</organism>
<evidence type="ECO:0000313" key="3">
    <source>
        <dbReference type="Proteomes" id="UP001247754"/>
    </source>
</evidence>
<gene>
    <name evidence="2" type="ORF">RGD00_20255</name>
</gene>
<proteinExistence type="predicted"/>
<evidence type="ECO:0000313" key="2">
    <source>
        <dbReference type="EMBL" id="MDR5654950.1"/>
    </source>
</evidence>
<accession>A0ABU1FDI3</accession>
<feature type="chain" id="PRO_5045174078" evidence="1">
    <location>
        <begin position="28"/>
        <end position="194"/>
    </location>
</feature>
<reference evidence="2 3" key="1">
    <citation type="submission" date="2023-09" db="EMBL/GenBank/DDBJ databases">
        <title>Xinfangfangia sedmenti sp. nov., isolated the sedment.</title>
        <authorList>
            <person name="Xu L."/>
        </authorList>
    </citation>
    <scope>NUCLEOTIDE SEQUENCE [LARGE SCALE GENOMIC DNA]</scope>
    <source>
        <strain evidence="2 3">LG-4</strain>
    </source>
</reference>
<dbReference type="Proteomes" id="UP001247754">
    <property type="component" value="Unassembled WGS sequence"/>
</dbReference>
<feature type="signal peptide" evidence="1">
    <location>
        <begin position="1"/>
        <end position="27"/>
    </location>
</feature>
<sequence>MSLTEMAGRALARTAALLIATAASALAGEPPNPVCHADVHRAGNFDLRQIGPLIAGTWTESAIGTSVAIGVQESTFEIIYDRNRNRLYMGQDGIQTELVPVRGGNKPLRFDFVRGEPMDPQFHMLTSTGSEPPAEPFEWALVQDCQIASAPQFEWQFGSGARRSDGIISFFSANEAMGTKRNSARGVREQLISR</sequence>
<evidence type="ECO:0000256" key="1">
    <source>
        <dbReference type="SAM" id="SignalP"/>
    </source>
</evidence>
<dbReference type="RefSeq" id="WP_310459074.1">
    <property type="nucleotide sequence ID" value="NZ_JAVKPH010000039.1"/>
</dbReference>